<sequence>MASRSTIFSLSFILLSARSAIATTHSVEDLTFMAYEESYGYQTDTSSSPETALPSSTTPDGGYGYQMETESTSILSSTTSEGYGYQTSTPAESSLPIISTPAALYPTAPSYSSSSSSQTCTNSTTIVTIPYSTPTPSTSHTCNNTTITSTIYPSISTPSISPSSNCSKSTTTVTIPWPGTGTGYAPSGTGYAGGNGGWNGTTTYYAPTLGTGTSPPSYPTPVPPVNSTSNFELPETSSAVEYGGDTPTSTPTPEAEPSDTAPAAPPAPPASSTGPDEPLFSGGAARYGSGASLAVAVGAMVAWL</sequence>
<keyword evidence="2" id="KW-0732">Signal</keyword>
<feature type="compositionally biased region" description="Polar residues" evidence="1">
    <location>
        <begin position="41"/>
        <end position="59"/>
    </location>
</feature>
<gene>
    <name evidence="3" type="ORF">N0V89_003211</name>
</gene>
<proteinExistence type="predicted"/>
<protein>
    <submittedName>
        <fullName evidence="3">Uncharacterized protein</fullName>
    </submittedName>
</protein>
<feature type="region of interest" description="Disordered" evidence="1">
    <location>
        <begin position="41"/>
        <end position="63"/>
    </location>
</feature>
<dbReference type="GeneID" id="80906741"/>
<organism evidence="3 4">
    <name type="scientific">Didymosphaeria variabile</name>
    <dbReference type="NCBI Taxonomy" id="1932322"/>
    <lineage>
        <taxon>Eukaryota</taxon>
        <taxon>Fungi</taxon>
        <taxon>Dikarya</taxon>
        <taxon>Ascomycota</taxon>
        <taxon>Pezizomycotina</taxon>
        <taxon>Dothideomycetes</taxon>
        <taxon>Pleosporomycetidae</taxon>
        <taxon>Pleosporales</taxon>
        <taxon>Massarineae</taxon>
        <taxon>Didymosphaeriaceae</taxon>
        <taxon>Didymosphaeria</taxon>
    </lineage>
</organism>
<keyword evidence="4" id="KW-1185">Reference proteome</keyword>
<name>A0A9W9CF47_9PLEO</name>
<evidence type="ECO:0000256" key="2">
    <source>
        <dbReference type="SAM" id="SignalP"/>
    </source>
</evidence>
<feature type="compositionally biased region" description="Low complexity" evidence="1">
    <location>
        <begin position="245"/>
        <end position="262"/>
    </location>
</feature>
<evidence type="ECO:0000313" key="3">
    <source>
        <dbReference type="EMBL" id="KAJ4358627.1"/>
    </source>
</evidence>
<dbReference type="Proteomes" id="UP001140513">
    <property type="component" value="Unassembled WGS sequence"/>
</dbReference>
<feature type="region of interest" description="Disordered" evidence="1">
    <location>
        <begin position="211"/>
        <end position="286"/>
    </location>
</feature>
<reference evidence="3" key="1">
    <citation type="submission" date="2022-10" db="EMBL/GenBank/DDBJ databases">
        <title>Tapping the CABI collections for fungal endophytes: first genome assemblies for Collariella, Neodidymelliopsis, Ascochyta clinopodiicola, Didymella pomorum, Didymosphaeria variabile, Neocosmospora piperis and Neocucurbitaria cava.</title>
        <authorList>
            <person name="Hill R."/>
        </authorList>
    </citation>
    <scope>NUCLEOTIDE SEQUENCE</scope>
    <source>
        <strain evidence="3">IMI 356815</strain>
    </source>
</reference>
<evidence type="ECO:0000256" key="1">
    <source>
        <dbReference type="SAM" id="MobiDB-lite"/>
    </source>
</evidence>
<dbReference type="EMBL" id="JAPEUX010000002">
    <property type="protein sequence ID" value="KAJ4358627.1"/>
    <property type="molecule type" value="Genomic_DNA"/>
</dbReference>
<dbReference type="AlphaFoldDB" id="A0A9W9CF47"/>
<accession>A0A9W9CF47</accession>
<dbReference type="RefSeq" id="XP_056075486.1">
    <property type="nucleotide sequence ID" value="XM_056212013.1"/>
</dbReference>
<feature type="chain" id="PRO_5040801236" evidence="2">
    <location>
        <begin position="23"/>
        <end position="304"/>
    </location>
</feature>
<comment type="caution">
    <text evidence="3">The sequence shown here is derived from an EMBL/GenBank/DDBJ whole genome shotgun (WGS) entry which is preliminary data.</text>
</comment>
<evidence type="ECO:0000313" key="4">
    <source>
        <dbReference type="Proteomes" id="UP001140513"/>
    </source>
</evidence>
<feature type="signal peptide" evidence="2">
    <location>
        <begin position="1"/>
        <end position="22"/>
    </location>
</feature>